<evidence type="ECO:0000313" key="2">
    <source>
        <dbReference type="EMBL" id="CAH9074973.1"/>
    </source>
</evidence>
<gene>
    <name evidence="2" type="ORF">CEURO_LOCUS5432</name>
</gene>
<evidence type="ECO:0000313" key="3">
    <source>
        <dbReference type="Proteomes" id="UP001152484"/>
    </source>
</evidence>
<dbReference type="Proteomes" id="UP001152484">
    <property type="component" value="Unassembled WGS sequence"/>
</dbReference>
<dbReference type="EMBL" id="CAMAPE010000009">
    <property type="protein sequence ID" value="CAH9074973.1"/>
    <property type="molecule type" value="Genomic_DNA"/>
</dbReference>
<name>A0A9P0YTN0_CUSEU</name>
<feature type="region of interest" description="Disordered" evidence="1">
    <location>
        <begin position="1"/>
        <end position="71"/>
    </location>
</feature>
<accession>A0A9P0YTN0</accession>
<sequence length="91" mass="10346">MTPHVRNREIRSGRCSNKNSSLEEARGKEAQREIARKKGVETAGNRHSKGAARNCRTRKSPSFHESRPAFTHCPDFPFPIGLERGRIEGFR</sequence>
<dbReference type="AlphaFoldDB" id="A0A9P0YTN0"/>
<proteinExistence type="predicted"/>
<reference evidence="2" key="1">
    <citation type="submission" date="2022-07" db="EMBL/GenBank/DDBJ databases">
        <authorList>
            <person name="Macas J."/>
            <person name="Novak P."/>
            <person name="Neumann P."/>
        </authorList>
    </citation>
    <scope>NUCLEOTIDE SEQUENCE</scope>
</reference>
<evidence type="ECO:0000256" key="1">
    <source>
        <dbReference type="SAM" id="MobiDB-lite"/>
    </source>
</evidence>
<feature type="compositionally biased region" description="Basic and acidic residues" evidence="1">
    <location>
        <begin position="21"/>
        <end position="40"/>
    </location>
</feature>
<organism evidence="2 3">
    <name type="scientific">Cuscuta europaea</name>
    <name type="common">European dodder</name>
    <dbReference type="NCBI Taxonomy" id="41803"/>
    <lineage>
        <taxon>Eukaryota</taxon>
        <taxon>Viridiplantae</taxon>
        <taxon>Streptophyta</taxon>
        <taxon>Embryophyta</taxon>
        <taxon>Tracheophyta</taxon>
        <taxon>Spermatophyta</taxon>
        <taxon>Magnoliopsida</taxon>
        <taxon>eudicotyledons</taxon>
        <taxon>Gunneridae</taxon>
        <taxon>Pentapetalae</taxon>
        <taxon>asterids</taxon>
        <taxon>lamiids</taxon>
        <taxon>Solanales</taxon>
        <taxon>Convolvulaceae</taxon>
        <taxon>Cuscuteae</taxon>
        <taxon>Cuscuta</taxon>
        <taxon>Cuscuta subgen. Cuscuta</taxon>
    </lineage>
</organism>
<feature type="compositionally biased region" description="Basic residues" evidence="1">
    <location>
        <begin position="46"/>
        <end position="61"/>
    </location>
</feature>
<keyword evidence="3" id="KW-1185">Reference proteome</keyword>
<protein>
    <submittedName>
        <fullName evidence="2">Uncharacterized protein</fullName>
    </submittedName>
</protein>
<comment type="caution">
    <text evidence="2">The sequence shown here is derived from an EMBL/GenBank/DDBJ whole genome shotgun (WGS) entry which is preliminary data.</text>
</comment>
<feature type="compositionally biased region" description="Basic and acidic residues" evidence="1">
    <location>
        <begin position="1"/>
        <end position="12"/>
    </location>
</feature>